<dbReference type="WBParaSite" id="L893_g8686.t1">
    <property type="protein sequence ID" value="L893_g8686.t1"/>
    <property type="gene ID" value="L893_g8686"/>
</dbReference>
<evidence type="ECO:0000256" key="1">
    <source>
        <dbReference type="SAM" id="Phobius"/>
    </source>
</evidence>
<keyword evidence="1" id="KW-1133">Transmembrane helix</keyword>
<feature type="transmembrane region" description="Helical" evidence="1">
    <location>
        <begin position="34"/>
        <end position="57"/>
    </location>
</feature>
<organism evidence="2 3">
    <name type="scientific">Steinernema glaseri</name>
    <dbReference type="NCBI Taxonomy" id="37863"/>
    <lineage>
        <taxon>Eukaryota</taxon>
        <taxon>Metazoa</taxon>
        <taxon>Ecdysozoa</taxon>
        <taxon>Nematoda</taxon>
        <taxon>Chromadorea</taxon>
        <taxon>Rhabditida</taxon>
        <taxon>Tylenchina</taxon>
        <taxon>Panagrolaimomorpha</taxon>
        <taxon>Strongyloidoidea</taxon>
        <taxon>Steinernematidae</taxon>
        <taxon>Steinernema</taxon>
    </lineage>
</organism>
<keyword evidence="1" id="KW-0472">Membrane</keyword>
<name>A0A1I8ASR9_9BILA</name>
<evidence type="ECO:0000313" key="3">
    <source>
        <dbReference type="WBParaSite" id="L893_g8686.t1"/>
    </source>
</evidence>
<dbReference type="Proteomes" id="UP000095287">
    <property type="component" value="Unplaced"/>
</dbReference>
<reference evidence="3" key="1">
    <citation type="submission" date="2016-11" db="UniProtKB">
        <authorList>
            <consortium name="WormBaseParasite"/>
        </authorList>
    </citation>
    <scope>IDENTIFICATION</scope>
</reference>
<dbReference type="AlphaFoldDB" id="A0A1I8ASR9"/>
<keyword evidence="2" id="KW-1185">Reference proteome</keyword>
<proteinExistence type="predicted"/>
<protein>
    <submittedName>
        <fullName evidence="3">DUF19 domain-containing protein</fullName>
    </submittedName>
</protein>
<accession>A0A1I8ASR9</accession>
<keyword evidence="1" id="KW-0812">Transmembrane</keyword>
<evidence type="ECO:0000313" key="2">
    <source>
        <dbReference type="Proteomes" id="UP000095287"/>
    </source>
</evidence>
<sequence>MDKRSATYVFTLNTIIYQGYYVHLQRTLNALRNILLLSISATNFCNMWTTILISLFLPLCLIAAEPLTVYVKSLPEGISFSGKGVITLNKDPYDCAVELTNRYEVGSIIGMTFNLKTKICTGYRQIGGKKMVDAGIEEAYLLISAYNDVCANDDLRETFNNLVQCAEGWTQRQDQPDLCYRYMTKQEFDALRASSGSDLQKACEIHFGISMEKNPGYSGLVAVSDQHVLPCQYRRSTMYL</sequence>